<name>A0ABP0D1K0_9PEZI</name>
<dbReference type="Proteomes" id="UP001642482">
    <property type="component" value="Unassembled WGS sequence"/>
</dbReference>
<reference evidence="2 3" key="1">
    <citation type="submission" date="2024-01" db="EMBL/GenBank/DDBJ databases">
        <authorList>
            <person name="Allen C."/>
            <person name="Tagirdzhanova G."/>
        </authorList>
    </citation>
    <scope>NUCLEOTIDE SEQUENCE [LARGE SCALE GENOMIC DNA]</scope>
</reference>
<dbReference type="EMBL" id="CAWUHD010000226">
    <property type="protein sequence ID" value="CAK7238285.1"/>
    <property type="molecule type" value="Genomic_DNA"/>
</dbReference>
<dbReference type="InterPro" id="IPR016181">
    <property type="entry name" value="Acyl_CoA_acyltransferase"/>
</dbReference>
<dbReference type="PANTHER" id="PTHR42791">
    <property type="entry name" value="GNAT FAMILY ACETYLTRANSFERASE"/>
    <property type="match status" value="1"/>
</dbReference>
<dbReference type="SUPFAM" id="SSF55729">
    <property type="entry name" value="Acyl-CoA N-acyltransferases (Nat)"/>
    <property type="match status" value="1"/>
</dbReference>
<feature type="domain" description="N-acetyltransferase" evidence="1">
    <location>
        <begin position="88"/>
        <end position="232"/>
    </location>
</feature>
<protein>
    <recommendedName>
        <fullName evidence="1">N-acetyltransferase domain-containing protein</fullName>
    </recommendedName>
</protein>
<evidence type="ECO:0000313" key="2">
    <source>
        <dbReference type="EMBL" id="CAK7238285.1"/>
    </source>
</evidence>
<comment type="caution">
    <text evidence="2">The sequence shown here is derived from an EMBL/GenBank/DDBJ whole genome shotgun (WGS) entry which is preliminary data.</text>
</comment>
<dbReference type="Gene3D" id="3.40.630.30">
    <property type="match status" value="1"/>
</dbReference>
<dbReference type="InterPro" id="IPR000182">
    <property type="entry name" value="GNAT_dom"/>
</dbReference>
<evidence type="ECO:0000313" key="3">
    <source>
        <dbReference type="Proteomes" id="UP001642482"/>
    </source>
</evidence>
<evidence type="ECO:0000259" key="1">
    <source>
        <dbReference type="PROSITE" id="PS51186"/>
    </source>
</evidence>
<accession>A0ABP0D1K0</accession>
<dbReference type="PANTHER" id="PTHR42791:SF1">
    <property type="entry name" value="N-ACETYLTRANSFERASE DOMAIN-CONTAINING PROTEIN"/>
    <property type="match status" value="1"/>
</dbReference>
<dbReference type="PROSITE" id="PS51186">
    <property type="entry name" value="GNAT"/>
    <property type="match status" value="1"/>
</dbReference>
<proteinExistence type="predicted"/>
<gene>
    <name evidence="2" type="ORF">SEUCBS140593_010511</name>
</gene>
<dbReference type="Pfam" id="PF00583">
    <property type="entry name" value="Acetyltransf_1"/>
    <property type="match status" value="1"/>
</dbReference>
<keyword evidence="3" id="KW-1185">Reference proteome</keyword>
<dbReference type="CDD" id="cd04301">
    <property type="entry name" value="NAT_SF"/>
    <property type="match status" value="1"/>
</dbReference>
<dbReference type="InterPro" id="IPR052523">
    <property type="entry name" value="Trichothecene_AcTrans"/>
</dbReference>
<organism evidence="2 3">
    <name type="scientific">Sporothrix eucalyptigena</name>
    <dbReference type="NCBI Taxonomy" id="1812306"/>
    <lineage>
        <taxon>Eukaryota</taxon>
        <taxon>Fungi</taxon>
        <taxon>Dikarya</taxon>
        <taxon>Ascomycota</taxon>
        <taxon>Pezizomycotina</taxon>
        <taxon>Sordariomycetes</taxon>
        <taxon>Sordariomycetidae</taxon>
        <taxon>Ophiostomatales</taxon>
        <taxon>Ophiostomataceae</taxon>
        <taxon>Sporothrix</taxon>
    </lineage>
</organism>
<sequence>MAAVPQFEAFELTPQTSSAIIAAAARTVCHAFSDDPLIRWLRPGKKSWSFIPPALMAWQKRRIYETMSSGRVFGIRNVSGVAIYDENARLPGVAFAYGPFKWKLWLSRLPTRLWLWLTAQEADGSDQNRVALMMAEHDATMASLDHKLKAPKWYIEVVAVDPDLQGLGLGKQLLRHVLDVAGPASPVVLESTKESNIGFYNKMGFQLEHVMSITDGKDTADESTVQMWAMIRESTKTM</sequence>